<reference evidence="1 2" key="1">
    <citation type="journal article" date="2015" name="Genome Announc.">
        <title>Draft Genome Sequences of Marine Isolates of Thalassomonas viridans and Thalassomonas actiniarum.</title>
        <authorList>
            <person name="Olonade I."/>
            <person name="van Zyl L.J."/>
            <person name="Trindade M."/>
        </authorList>
    </citation>
    <scope>NUCLEOTIDE SEQUENCE [LARGE SCALE GENOMIC DNA]</scope>
    <source>
        <strain evidence="1 2">XOM25</strain>
    </source>
</reference>
<dbReference type="KEGG" id="tvd:SG34_015155"/>
<accession>A0AAE9YYA6</accession>
<dbReference type="AlphaFoldDB" id="A0AAE9YYA6"/>
<protein>
    <submittedName>
        <fullName evidence="1">Type III secretion system chaperone</fullName>
    </submittedName>
</protein>
<dbReference type="Gene3D" id="3.30.1460.10">
    <property type="match status" value="1"/>
</dbReference>
<dbReference type="SUPFAM" id="SSF69635">
    <property type="entry name" value="Type III secretory system chaperone-like"/>
    <property type="match status" value="1"/>
</dbReference>
<evidence type="ECO:0000313" key="2">
    <source>
        <dbReference type="Proteomes" id="UP000032352"/>
    </source>
</evidence>
<keyword evidence="2" id="KW-1185">Reference proteome</keyword>
<evidence type="ECO:0000313" key="1">
    <source>
        <dbReference type="EMBL" id="WDE02782.1"/>
    </source>
</evidence>
<dbReference type="RefSeq" id="WP_044840221.1">
    <property type="nucleotide sequence ID" value="NZ_CP059733.1"/>
</dbReference>
<name>A0AAE9YYA6_9GAMM</name>
<dbReference type="Proteomes" id="UP000032352">
    <property type="component" value="Chromosome"/>
</dbReference>
<dbReference type="CDD" id="cd16364">
    <property type="entry name" value="T3SC_I-like"/>
    <property type="match status" value="1"/>
</dbReference>
<reference evidence="1 2" key="2">
    <citation type="journal article" date="2022" name="Mar. Drugs">
        <title>Bioassay-Guided Fractionation Leads to the Detection of Cholic Acid Generated by the Rare Thalassomonas sp.</title>
        <authorList>
            <person name="Pheiffer F."/>
            <person name="Schneider Y.K."/>
            <person name="Hansen E.H."/>
            <person name="Andersen J.H."/>
            <person name="Isaksson J."/>
            <person name="Busche T."/>
            <person name="R C."/>
            <person name="Kalinowski J."/>
            <person name="Zyl L.V."/>
            <person name="Trindade M."/>
        </authorList>
    </citation>
    <scope>NUCLEOTIDE SEQUENCE [LARGE SCALE GENOMIC DNA]</scope>
    <source>
        <strain evidence="1 2">XOM25</strain>
    </source>
</reference>
<dbReference type="EMBL" id="CP059733">
    <property type="protein sequence ID" value="WDE02782.1"/>
    <property type="molecule type" value="Genomic_DNA"/>
</dbReference>
<sequence>MEPLDKFKLLMGEIGDVIKATSVTQFEDKHWALEFGEEKLIWLSYHQEDDCFTLSIDVGAVQEKDKLEFLEFLLIFNALGQTQRTLKTALDGEGNNCLLLGDYTASGLALLNFAEIIVAFAEQSIHWSYLLKNWPGASSEDKQKLLENISLMDHNLIRA</sequence>
<proteinExistence type="predicted"/>
<gene>
    <name evidence="1" type="ORF">SG34_015155</name>
</gene>
<organism evidence="1 2">
    <name type="scientific">Thalassomonas viridans</name>
    <dbReference type="NCBI Taxonomy" id="137584"/>
    <lineage>
        <taxon>Bacteria</taxon>
        <taxon>Pseudomonadati</taxon>
        <taxon>Pseudomonadota</taxon>
        <taxon>Gammaproteobacteria</taxon>
        <taxon>Alteromonadales</taxon>
        <taxon>Colwelliaceae</taxon>
        <taxon>Thalassomonas</taxon>
    </lineage>
</organism>